<dbReference type="RefSeq" id="WP_211468223.1">
    <property type="nucleotide sequence ID" value="NZ_JAGSXH010000039.1"/>
</dbReference>
<proteinExistence type="predicted"/>
<name>A0A8J8BCY2_9ACTN</name>
<sequence>MSSTRPTRTTREERLRKAQAKIAAQREAERRRRRLWLAAGSLLAVVAVFAALVIAKAAGGSHTASTTQSSGLSAADTARVVQSATTVPGPVLDTIGRGTVSNGPAAIAGAPALASGGKPEVLYIGEEWCPYCAAQRWAIVVALSRFGTFSGLGLTQSAGDDVYPNTHTFSFAKTTYSSPYLSFSAVETQDADKKPLQTMTAEQQRLISVYDSPPYVPSSAAGGIPFLDLGGKFMISGASYSPQTLAGKSWSQIASALSDPSSAEAQGIDGSANALTAALCTLTRQQPANVCSAKGVTEAKGALK</sequence>
<dbReference type="EMBL" id="JAGSXH010000039">
    <property type="protein sequence ID" value="MBS2964000.1"/>
    <property type="molecule type" value="Genomic_DNA"/>
</dbReference>
<protein>
    <submittedName>
        <fullName evidence="2">DUF929 family protein</fullName>
    </submittedName>
</protein>
<evidence type="ECO:0000313" key="2">
    <source>
        <dbReference type="EMBL" id="MBS2964000.1"/>
    </source>
</evidence>
<dbReference type="Proteomes" id="UP000677913">
    <property type="component" value="Unassembled WGS sequence"/>
</dbReference>
<gene>
    <name evidence="2" type="ORF">KGA66_13165</name>
</gene>
<evidence type="ECO:0000313" key="3">
    <source>
        <dbReference type="Proteomes" id="UP000677913"/>
    </source>
</evidence>
<comment type="caution">
    <text evidence="2">The sequence shown here is derived from an EMBL/GenBank/DDBJ whole genome shotgun (WGS) entry which is preliminary data.</text>
</comment>
<organism evidence="2 3">
    <name type="scientific">Actinocrinis puniceicyclus</name>
    <dbReference type="NCBI Taxonomy" id="977794"/>
    <lineage>
        <taxon>Bacteria</taxon>
        <taxon>Bacillati</taxon>
        <taxon>Actinomycetota</taxon>
        <taxon>Actinomycetes</taxon>
        <taxon>Catenulisporales</taxon>
        <taxon>Actinospicaceae</taxon>
        <taxon>Actinocrinis</taxon>
    </lineage>
</organism>
<reference evidence="2" key="1">
    <citation type="submission" date="2021-04" db="EMBL/GenBank/DDBJ databases">
        <title>Genome based classification of Actinospica acidithermotolerans sp. nov., an actinobacterium isolated from an Indonesian hot spring.</title>
        <authorList>
            <person name="Kusuma A.B."/>
            <person name="Putra K.E."/>
            <person name="Nafisah S."/>
            <person name="Loh J."/>
            <person name="Nouioui I."/>
            <person name="Goodfellow M."/>
        </authorList>
    </citation>
    <scope>NUCLEOTIDE SEQUENCE</scope>
    <source>
        <strain evidence="2">DSM 45618</strain>
    </source>
</reference>
<feature type="transmembrane region" description="Helical" evidence="1">
    <location>
        <begin position="35"/>
        <end position="55"/>
    </location>
</feature>
<accession>A0A8J8BCY2</accession>
<dbReference type="AlphaFoldDB" id="A0A8J8BCY2"/>
<keyword evidence="1" id="KW-1133">Transmembrane helix</keyword>
<evidence type="ECO:0000256" key="1">
    <source>
        <dbReference type="SAM" id="Phobius"/>
    </source>
</evidence>
<keyword evidence="1" id="KW-0812">Transmembrane</keyword>
<dbReference type="InterPro" id="IPR009272">
    <property type="entry name" value="DUF929"/>
</dbReference>
<keyword evidence="3" id="KW-1185">Reference proteome</keyword>
<keyword evidence="1" id="KW-0472">Membrane</keyword>
<dbReference type="Pfam" id="PF06053">
    <property type="entry name" value="DUF929"/>
    <property type="match status" value="1"/>
</dbReference>